<dbReference type="Pfam" id="PF09954">
    <property type="entry name" value="DUF2188"/>
    <property type="match status" value="1"/>
</dbReference>
<gene>
    <name evidence="2" type="ORF">ES724_03330</name>
</gene>
<accession>A0A5C6ZWU5</accession>
<sequence length="74" mass="8205">MSNTRHVIPNSDGGWDSKKGGSNRASKNFDIKKDAEKYSRDLSKKEGSELYIHGKDGKIQRKDSHGGDDFPPKG</sequence>
<dbReference type="OrthoDB" id="8858565at2"/>
<dbReference type="EMBL" id="VORY01000002">
    <property type="protein sequence ID" value="TXD95198.1"/>
    <property type="molecule type" value="Genomic_DNA"/>
</dbReference>
<organism evidence="2 3">
    <name type="scientific">Gillisia hiemivivida</name>
    <dbReference type="NCBI Taxonomy" id="291190"/>
    <lineage>
        <taxon>Bacteria</taxon>
        <taxon>Pseudomonadati</taxon>
        <taxon>Bacteroidota</taxon>
        <taxon>Flavobacteriia</taxon>
        <taxon>Flavobacteriales</taxon>
        <taxon>Flavobacteriaceae</taxon>
        <taxon>Gillisia</taxon>
    </lineage>
</organism>
<comment type="caution">
    <text evidence="2">The sequence shown here is derived from an EMBL/GenBank/DDBJ whole genome shotgun (WGS) entry which is preliminary data.</text>
</comment>
<dbReference type="AlphaFoldDB" id="A0A5C6ZWU5"/>
<proteinExistence type="predicted"/>
<evidence type="ECO:0000313" key="3">
    <source>
        <dbReference type="Proteomes" id="UP000321367"/>
    </source>
</evidence>
<feature type="compositionally biased region" description="Basic and acidic residues" evidence="1">
    <location>
        <begin position="27"/>
        <end position="74"/>
    </location>
</feature>
<feature type="region of interest" description="Disordered" evidence="1">
    <location>
        <begin position="1"/>
        <end position="74"/>
    </location>
</feature>
<dbReference type="RefSeq" id="WP_146929547.1">
    <property type="nucleotide sequence ID" value="NZ_CBCSHZ010000001.1"/>
</dbReference>
<keyword evidence="3" id="KW-1185">Reference proteome</keyword>
<evidence type="ECO:0000256" key="1">
    <source>
        <dbReference type="SAM" id="MobiDB-lite"/>
    </source>
</evidence>
<evidence type="ECO:0000313" key="2">
    <source>
        <dbReference type="EMBL" id="TXD95198.1"/>
    </source>
</evidence>
<dbReference type="InterPro" id="IPR018691">
    <property type="entry name" value="DUF2188"/>
</dbReference>
<protein>
    <submittedName>
        <fullName evidence="2">DUF2188 domain-containing protein</fullName>
    </submittedName>
</protein>
<dbReference type="Proteomes" id="UP000321367">
    <property type="component" value="Unassembled WGS sequence"/>
</dbReference>
<reference evidence="2 3" key="1">
    <citation type="submission" date="2019-08" db="EMBL/GenBank/DDBJ databases">
        <title>Genome sequence of Gillisia hiemivivida IC154 (type strain).</title>
        <authorList>
            <person name="Bowman J.P."/>
        </authorList>
    </citation>
    <scope>NUCLEOTIDE SEQUENCE [LARGE SCALE GENOMIC DNA]</scope>
    <source>
        <strain evidence="2 3">IC154</strain>
    </source>
</reference>
<name>A0A5C6ZWU5_9FLAO</name>